<dbReference type="Proteomes" id="UP000789405">
    <property type="component" value="Unassembled WGS sequence"/>
</dbReference>
<dbReference type="AlphaFoldDB" id="A0A9N8VGH9"/>
<comment type="caution">
    <text evidence="1">The sequence shown here is derived from an EMBL/GenBank/DDBJ whole genome shotgun (WGS) entry which is preliminary data.</text>
</comment>
<evidence type="ECO:0000313" key="2">
    <source>
        <dbReference type="Proteomes" id="UP000789405"/>
    </source>
</evidence>
<name>A0A9N8VGH9_9GLOM</name>
<keyword evidence="2" id="KW-1185">Reference proteome</keyword>
<organism evidence="1 2">
    <name type="scientific">Dentiscutata erythropus</name>
    <dbReference type="NCBI Taxonomy" id="1348616"/>
    <lineage>
        <taxon>Eukaryota</taxon>
        <taxon>Fungi</taxon>
        <taxon>Fungi incertae sedis</taxon>
        <taxon>Mucoromycota</taxon>
        <taxon>Glomeromycotina</taxon>
        <taxon>Glomeromycetes</taxon>
        <taxon>Diversisporales</taxon>
        <taxon>Gigasporaceae</taxon>
        <taxon>Dentiscutata</taxon>
    </lineage>
</organism>
<sequence>MAKTQLISAMLNDAKIATSDNKNDTFEAQLINVTCHAQWYLKLLLQAKDVKIRDLVSVRCNFSVRRLE</sequence>
<evidence type="ECO:0000313" key="1">
    <source>
        <dbReference type="EMBL" id="CAG8449468.1"/>
    </source>
</evidence>
<accession>A0A9N8VGH9</accession>
<protein>
    <submittedName>
        <fullName evidence="1">12019_t:CDS:1</fullName>
    </submittedName>
</protein>
<dbReference type="EMBL" id="CAJVPY010000094">
    <property type="protein sequence ID" value="CAG8449468.1"/>
    <property type="molecule type" value="Genomic_DNA"/>
</dbReference>
<reference evidence="1" key="1">
    <citation type="submission" date="2021-06" db="EMBL/GenBank/DDBJ databases">
        <authorList>
            <person name="Kallberg Y."/>
            <person name="Tangrot J."/>
            <person name="Rosling A."/>
        </authorList>
    </citation>
    <scope>NUCLEOTIDE SEQUENCE</scope>
    <source>
        <strain evidence="1">MA453B</strain>
    </source>
</reference>
<proteinExistence type="predicted"/>
<gene>
    <name evidence="1" type="ORF">DERYTH_LOCUS427</name>
</gene>